<keyword evidence="9" id="KW-1185">Reference proteome</keyword>
<evidence type="ECO:0000256" key="1">
    <source>
        <dbReference type="ARBA" id="ARBA00004442"/>
    </source>
</evidence>
<name>A0A4U0H6A0_9SPHI</name>
<dbReference type="Proteomes" id="UP000309872">
    <property type="component" value="Unassembled WGS sequence"/>
</dbReference>
<sequence length="458" mass="51893">MKKTLRTLSFVVLVLATASCRDYVEIDLVGQRELKYTDDYQSILNTSLQVEQSFYYPILASDDIYSADETYLNRLFVADANAYTWRSDIVGDNAEDTDWSKLYNQIYKFNLIAAEVTDSQNGTESQKKNILAQAKVHRALNYFYLVNIYAKQYDPNTAASDLGVPLLTTPDLYARLDRKSVQAIYEQIISDLTSAMPDLSVKANVNILASQVAAKAILARVYLQMRNYDMALQYAEETLGIQSGLVNLNQYIAAPNTYPATLNDPEEIFIKTPGNSYPTLALNPELLALFEEGDLRNELFTAEGSAFGTWNAFAGKGYWKHRIISQNGKVTNGPNVPEMMLIKAEALARSANRSAEAITVLDDLRRTRFRPEDFTELSSSDPTEILHQVIAERRKELMAKGLRWFDQKRLAREAGFITTQTRTYKGETYTLEPNSNRYVFPIASKYIVLNPEIEQNPR</sequence>
<proteinExistence type="inferred from homology"/>
<evidence type="ECO:0000256" key="4">
    <source>
        <dbReference type="ARBA" id="ARBA00023136"/>
    </source>
</evidence>
<evidence type="ECO:0000313" key="9">
    <source>
        <dbReference type="Proteomes" id="UP000309872"/>
    </source>
</evidence>
<dbReference type="SUPFAM" id="SSF48452">
    <property type="entry name" value="TPR-like"/>
    <property type="match status" value="1"/>
</dbReference>
<evidence type="ECO:0000259" key="6">
    <source>
        <dbReference type="Pfam" id="PF07980"/>
    </source>
</evidence>
<keyword evidence="3" id="KW-0732">Signal</keyword>
<dbReference type="InterPro" id="IPR012944">
    <property type="entry name" value="SusD_RagB_dom"/>
</dbReference>
<dbReference type="Pfam" id="PF14322">
    <property type="entry name" value="SusD-like_3"/>
    <property type="match status" value="1"/>
</dbReference>
<dbReference type="InterPro" id="IPR033985">
    <property type="entry name" value="SusD-like_N"/>
</dbReference>
<comment type="similarity">
    <text evidence="2">Belongs to the SusD family.</text>
</comment>
<protein>
    <submittedName>
        <fullName evidence="8">RagB/SusD family nutrient uptake outer membrane protein</fullName>
    </submittedName>
</protein>
<dbReference type="PROSITE" id="PS51257">
    <property type="entry name" value="PROKAR_LIPOPROTEIN"/>
    <property type="match status" value="1"/>
</dbReference>
<dbReference type="RefSeq" id="WP_136820143.1">
    <property type="nucleotide sequence ID" value="NZ_BMJX01000002.1"/>
</dbReference>
<evidence type="ECO:0000256" key="2">
    <source>
        <dbReference type="ARBA" id="ARBA00006275"/>
    </source>
</evidence>
<gene>
    <name evidence="8" type="ORF">FAZ19_07715</name>
</gene>
<organism evidence="8 9">
    <name type="scientific">Sphingobacterium alkalisoli</name>
    <dbReference type="NCBI Taxonomy" id="1874115"/>
    <lineage>
        <taxon>Bacteria</taxon>
        <taxon>Pseudomonadati</taxon>
        <taxon>Bacteroidota</taxon>
        <taxon>Sphingobacteriia</taxon>
        <taxon>Sphingobacteriales</taxon>
        <taxon>Sphingobacteriaceae</taxon>
        <taxon>Sphingobacterium</taxon>
    </lineage>
</organism>
<dbReference type="OrthoDB" id="629561at2"/>
<comment type="caution">
    <text evidence="8">The sequence shown here is derived from an EMBL/GenBank/DDBJ whole genome shotgun (WGS) entry which is preliminary data.</text>
</comment>
<evidence type="ECO:0000313" key="8">
    <source>
        <dbReference type="EMBL" id="TJY66794.1"/>
    </source>
</evidence>
<evidence type="ECO:0000256" key="3">
    <source>
        <dbReference type="ARBA" id="ARBA00022729"/>
    </source>
</evidence>
<dbReference type="AlphaFoldDB" id="A0A4U0H6A0"/>
<dbReference type="EMBL" id="SUKA01000002">
    <property type="protein sequence ID" value="TJY66794.1"/>
    <property type="molecule type" value="Genomic_DNA"/>
</dbReference>
<comment type="subcellular location">
    <subcellularLocation>
        <location evidence="1">Cell outer membrane</location>
    </subcellularLocation>
</comment>
<reference evidence="8 9" key="1">
    <citation type="submission" date="2019-04" db="EMBL/GenBank/DDBJ databases">
        <title>Sphingobacterium olei sp. nov., isolated from oil-contaminated soil.</title>
        <authorList>
            <person name="Liu B."/>
        </authorList>
    </citation>
    <scope>NUCLEOTIDE SEQUENCE [LARGE SCALE GENOMIC DNA]</scope>
    <source>
        <strain evidence="8 9">Y3L14</strain>
    </source>
</reference>
<feature type="domain" description="RagB/SusD" evidence="6">
    <location>
        <begin position="338"/>
        <end position="457"/>
    </location>
</feature>
<keyword evidence="5" id="KW-0998">Cell outer membrane</keyword>
<keyword evidence="4" id="KW-0472">Membrane</keyword>
<dbReference type="Pfam" id="PF07980">
    <property type="entry name" value="SusD_RagB"/>
    <property type="match status" value="1"/>
</dbReference>
<feature type="domain" description="SusD-like N-terminal" evidence="7">
    <location>
        <begin position="81"/>
        <end position="223"/>
    </location>
</feature>
<dbReference type="InterPro" id="IPR011990">
    <property type="entry name" value="TPR-like_helical_dom_sf"/>
</dbReference>
<dbReference type="Gene3D" id="1.25.40.390">
    <property type="match status" value="1"/>
</dbReference>
<accession>A0A4U0H6A0</accession>
<dbReference type="GO" id="GO:0009279">
    <property type="term" value="C:cell outer membrane"/>
    <property type="evidence" value="ECO:0007669"/>
    <property type="project" value="UniProtKB-SubCell"/>
</dbReference>
<evidence type="ECO:0000256" key="5">
    <source>
        <dbReference type="ARBA" id="ARBA00023237"/>
    </source>
</evidence>
<evidence type="ECO:0000259" key="7">
    <source>
        <dbReference type="Pfam" id="PF14322"/>
    </source>
</evidence>